<protein>
    <submittedName>
        <fullName evidence="2">Uncharacterized protein</fullName>
    </submittedName>
</protein>
<accession>A0A9D1HE47</accession>
<keyword evidence="1" id="KW-0812">Transmembrane</keyword>
<dbReference type="EMBL" id="DVLT01000004">
    <property type="protein sequence ID" value="HIU01780.1"/>
    <property type="molecule type" value="Genomic_DNA"/>
</dbReference>
<keyword evidence="1" id="KW-1133">Transmembrane helix</keyword>
<evidence type="ECO:0000256" key="1">
    <source>
        <dbReference type="SAM" id="Phobius"/>
    </source>
</evidence>
<reference evidence="2" key="1">
    <citation type="submission" date="2020-10" db="EMBL/GenBank/DDBJ databases">
        <authorList>
            <person name="Gilroy R."/>
        </authorList>
    </citation>
    <scope>NUCLEOTIDE SEQUENCE</scope>
    <source>
        <strain evidence="2">CHK187-14744</strain>
    </source>
</reference>
<evidence type="ECO:0000313" key="3">
    <source>
        <dbReference type="Proteomes" id="UP000824164"/>
    </source>
</evidence>
<feature type="transmembrane region" description="Helical" evidence="1">
    <location>
        <begin position="12"/>
        <end position="34"/>
    </location>
</feature>
<dbReference type="AlphaFoldDB" id="A0A9D1HE47"/>
<reference evidence="2" key="2">
    <citation type="journal article" date="2021" name="PeerJ">
        <title>Extensive microbial diversity within the chicken gut microbiome revealed by metagenomics and culture.</title>
        <authorList>
            <person name="Gilroy R."/>
            <person name="Ravi A."/>
            <person name="Getino M."/>
            <person name="Pursley I."/>
            <person name="Horton D.L."/>
            <person name="Alikhan N.F."/>
            <person name="Baker D."/>
            <person name="Gharbi K."/>
            <person name="Hall N."/>
            <person name="Watson M."/>
            <person name="Adriaenssens E.M."/>
            <person name="Foster-Nyarko E."/>
            <person name="Jarju S."/>
            <person name="Secka A."/>
            <person name="Antonio M."/>
            <person name="Oren A."/>
            <person name="Chaudhuri R.R."/>
            <person name="La Ragione R."/>
            <person name="Hildebrand F."/>
            <person name="Pallen M.J."/>
        </authorList>
    </citation>
    <scope>NUCLEOTIDE SEQUENCE</scope>
    <source>
        <strain evidence="2">CHK187-14744</strain>
    </source>
</reference>
<comment type="caution">
    <text evidence="2">The sequence shown here is derived from an EMBL/GenBank/DDBJ whole genome shotgun (WGS) entry which is preliminary data.</text>
</comment>
<proteinExistence type="predicted"/>
<name>A0A9D1HE47_9FIRM</name>
<gene>
    <name evidence="2" type="ORF">IAB63_00825</name>
</gene>
<sequence length="150" mass="16795">MSEKNRPHRNLFLAELMIAILFFALCSVICLQLFSHSRMDSRQMQLENAAASRAESAAGIFQSQGIQGLADALDHSSDTDPEQMVVYYDSLWNTTGADTGIYAMSITLSTEDHMESAHISVYDMAEHTSLYELNAAHHIPYTLGDREVYE</sequence>
<organism evidence="2 3">
    <name type="scientific">Candidatus Onthocola gallistercoris</name>
    <dbReference type="NCBI Taxonomy" id="2840876"/>
    <lineage>
        <taxon>Bacteria</taxon>
        <taxon>Bacillati</taxon>
        <taxon>Bacillota</taxon>
        <taxon>Bacilli</taxon>
        <taxon>Candidatus Onthocola</taxon>
    </lineage>
</organism>
<evidence type="ECO:0000313" key="2">
    <source>
        <dbReference type="EMBL" id="HIU01780.1"/>
    </source>
</evidence>
<keyword evidence="1" id="KW-0472">Membrane</keyword>
<dbReference type="Proteomes" id="UP000824164">
    <property type="component" value="Unassembled WGS sequence"/>
</dbReference>